<evidence type="ECO:0000256" key="1">
    <source>
        <dbReference type="SAM" id="SignalP"/>
    </source>
</evidence>
<dbReference type="PANTHER" id="PTHR30383:SF5">
    <property type="entry name" value="SGNH HYDROLASE-TYPE ESTERASE DOMAIN-CONTAINING PROTEIN"/>
    <property type="match status" value="1"/>
</dbReference>
<dbReference type="InterPro" id="IPR013830">
    <property type="entry name" value="SGNH_hydro"/>
</dbReference>
<dbReference type="SUPFAM" id="SSF52266">
    <property type="entry name" value="SGNH hydrolase"/>
    <property type="match status" value="1"/>
</dbReference>
<evidence type="ECO:0000259" key="2">
    <source>
        <dbReference type="Pfam" id="PF13472"/>
    </source>
</evidence>
<dbReference type="CDD" id="cd01833">
    <property type="entry name" value="XynB_like"/>
    <property type="match status" value="1"/>
</dbReference>
<accession>A0ABN6REV2</accession>
<feature type="signal peptide" evidence="1">
    <location>
        <begin position="1"/>
        <end position="34"/>
    </location>
</feature>
<evidence type="ECO:0000313" key="3">
    <source>
        <dbReference type="EMBL" id="BDP41870.1"/>
    </source>
</evidence>
<protein>
    <recommendedName>
        <fullName evidence="2">SGNH hydrolase-type esterase domain-containing protein</fullName>
    </recommendedName>
</protein>
<keyword evidence="1" id="KW-0732">Signal</keyword>
<dbReference type="InterPro" id="IPR036514">
    <property type="entry name" value="SGNH_hydro_sf"/>
</dbReference>
<reference evidence="3" key="1">
    <citation type="submission" date="2022-07" db="EMBL/GenBank/DDBJ databases">
        <title>Complete Genome Sequence of the Radioresistant Bacterium Deinococcus aetherius ST0316, Isolated from the Air Dust collected in Lower Stratosphere above Japan.</title>
        <authorList>
            <person name="Satoh K."/>
            <person name="Hagiwara K."/>
            <person name="Katsumata K."/>
            <person name="Kubo A."/>
            <person name="Yokobori S."/>
            <person name="Yamagishi A."/>
            <person name="Oono Y."/>
            <person name="Narumi I."/>
        </authorList>
    </citation>
    <scope>NUCLEOTIDE SEQUENCE</scope>
    <source>
        <strain evidence="3">ST0316</strain>
    </source>
</reference>
<proteinExistence type="predicted"/>
<dbReference type="Pfam" id="PF13472">
    <property type="entry name" value="Lipase_GDSL_2"/>
    <property type="match status" value="1"/>
</dbReference>
<feature type="chain" id="PRO_5045745566" description="SGNH hydrolase-type esterase domain-containing protein" evidence="1">
    <location>
        <begin position="35"/>
        <end position="246"/>
    </location>
</feature>
<gene>
    <name evidence="3" type="ORF">DAETH_18390</name>
</gene>
<dbReference type="Gene3D" id="3.40.50.1110">
    <property type="entry name" value="SGNH hydrolase"/>
    <property type="match status" value="1"/>
</dbReference>
<dbReference type="EMBL" id="AP026560">
    <property type="protein sequence ID" value="BDP41870.1"/>
    <property type="molecule type" value="Genomic_DNA"/>
</dbReference>
<sequence>MTTLFKRRAFKTVAGSVSLALGLLLSGCMGPGEAVSPPAPPASGALQLMPLGDSITDGYSIPGGYRIELFRKLSARVAGLDFVGSQENGPSALLDRDHEGHSGWRIDQLAAQVDGWLDGHPPHTILLMIGTNDLIQNRDPANAPARLGALLDQMSARRPEARILVASLPPLANAAQNAWVERFNAALPGVVKTRADQGKKVAFVDVGAALTLADLADGVHPDAGGYSKLADVWEQALLNTPGALTP</sequence>
<dbReference type="Proteomes" id="UP001064971">
    <property type="component" value="Chromosome"/>
</dbReference>
<dbReference type="PROSITE" id="PS51257">
    <property type="entry name" value="PROKAR_LIPOPROTEIN"/>
    <property type="match status" value="1"/>
</dbReference>
<organism evidence="3 4">
    <name type="scientific">Deinococcus aetherius</name>
    <dbReference type="NCBI Taxonomy" id="200252"/>
    <lineage>
        <taxon>Bacteria</taxon>
        <taxon>Thermotogati</taxon>
        <taxon>Deinococcota</taxon>
        <taxon>Deinococci</taxon>
        <taxon>Deinococcales</taxon>
        <taxon>Deinococcaceae</taxon>
        <taxon>Deinococcus</taxon>
    </lineage>
</organism>
<dbReference type="InterPro" id="IPR051532">
    <property type="entry name" value="Ester_Hydrolysis_Enzymes"/>
</dbReference>
<dbReference type="RefSeq" id="WP_264774594.1">
    <property type="nucleotide sequence ID" value="NZ_AP026560.1"/>
</dbReference>
<name>A0ABN6REV2_9DEIO</name>
<keyword evidence="4" id="KW-1185">Reference proteome</keyword>
<evidence type="ECO:0000313" key="4">
    <source>
        <dbReference type="Proteomes" id="UP001064971"/>
    </source>
</evidence>
<dbReference type="PANTHER" id="PTHR30383">
    <property type="entry name" value="THIOESTERASE 1/PROTEASE 1/LYSOPHOSPHOLIPASE L1"/>
    <property type="match status" value="1"/>
</dbReference>
<feature type="domain" description="SGNH hydrolase-type esterase" evidence="2">
    <location>
        <begin position="51"/>
        <end position="226"/>
    </location>
</feature>